<evidence type="ECO:0000256" key="1">
    <source>
        <dbReference type="SAM" id="SignalP"/>
    </source>
</evidence>
<keyword evidence="3" id="KW-1185">Reference proteome</keyword>
<reference evidence="2 3" key="1">
    <citation type="submission" date="2021-05" db="EMBL/GenBank/DDBJ databases">
        <title>Comparative genomic studies on the polysaccharide-degrading batcterial strains of the Flammeovirga genus.</title>
        <authorList>
            <person name="Zewei F."/>
            <person name="Zheng Z."/>
            <person name="Yu L."/>
            <person name="Ruyue G."/>
            <person name="Yanhong M."/>
            <person name="Yuanyuan C."/>
            <person name="Jingyan G."/>
            <person name="Wenjun H."/>
        </authorList>
    </citation>
    <scope>NUCLEOTIDE SEQUENCE [LARGE SCALE GENOMIC DNA]</scope>
    <source>
        <strain evidence="2 3">NBRC:100898</strain>
    </source>
</reference>
<dbReference type="AlphaFoldDB" id="A0AAX1NDN5"/>
<gene>
    <name evidence="2" type="ORF">KMW28_25030</name>
</gene>
<evidence type="ECO:0000313" key="3">
    <source>
        <dbReference type="Proteomes" id="UP000678679"/>
    </source>
</evidence>
<accession>A0AAX1NDN5</accession>
<feature type="chain" id="PRO_5043880918" description="Lipoprotein" evidence="1">
    <location>
        <begin position="18"/>
        <end position="419"/>
    </location>
</feature>
<proteinExistence type="predicted"/>
<sequence>MKNYLILLLLFSSTFFACQKDDSLLEDEVEVPEDAPYIEYEGLKLVVTYTDNNIVELREPHSDRIDTLFTEEEGTKVIHELGPKIANAMVYSENTVYGIFTGLDLHMNHYHTYPPAIKVTTSTPQLDNPDWSDFQAIWRSKESGNLFNLGAEDILNGGQAKEIELNHHQKAGVNTPYLSSGFGDNYYLLINDQNQLDLYNVGTEEIDKSYKEFNEIYSANTYAVNWDENYGLVSTDQGVFTFVFKNEGDWSNPEIVMYEKMLDYPEDNVKFDQLIYRKYYNGSATIKIALGIDNEKGIYKIDVEEGKIKKVVDVENIKAFEINYMMSMLYVLSEDQKFVAYDLGTFIPVNSTTVNEDLSENVRVAVSEKFAYVHTGNNTYINVYGAKNMIPYTPIETNNKISDIGTFGNMIELPIDNHD</sequence>
<dbReference type="RefSeq" id="WP_169663647.1">
    <property type="nucleotide sequence ID" value="NZ_CP076133.1"/>
</dbReference>
<dbReference type="Proteomes" id="UP000678679">
    <property type="component" value="Chromosome 2"/>
</dbReference>
<evidence type="ECO:0000313" key="2">
    <source>
        <dbReference type="EMBL" id="QWG04158.1"/>
    </source>
</evidence>
<dbReference type="EMBL" id="CP076133">
    <property type="protein sequence ID" value="QWG04158.1"/>
    <property type="molecule type" value="Genomic_DNA"/>
</dbReference>
<organism evidence="2 3">
    <name type="scientific">Flammeovirga yaeyamensis</name>
    <dbReference type="NCBI Taxonomy" id="367791"/>
    <lineage>
        <taxon>Bacteria</taxon>
        <taxon>Pseudomonadati</taxon>
        <taxon>Bacteroidota</taxon>
        <taxon>Cytophagia</taxon>
        <taxon>Cytophagales</taxon>
        <taxon>Flammeovirgaceae</taxon>
        <taxon>Flammeovirga</taxon>
    </lineage>
</organism>
<feature type="signal peptide" evidence="1">
    <location>
        <begin position="1"/>
        <end position="17"/>
    </location>
</feature>
<evidence type="ECO:0008006" key="4">
    <source>
        <dbReference type="Google" id="ProtNLM"/>
    </source>
</evidence>
<protein>
    <recommendedName>
        <fullName evidence="4">Lipoprotein</fullName>
    </recommendedName>
</protein>
<dbReference type="InterPro" id="IPR011044">
    <property type="entry name" value="Quino_amine_DH_bsu"/>
</dbReference>
<dbReference type="PROSITE" id="PS51257">
    <property type="entry name" value="PROKAR_LIPOPROTEIN"/>
    <property type="match status" value="1"/>
</dbReference>
<name>A0AAX1NDN5_9BACT</name>
<dbReference type="KEGG" id="fya:KMW28_25030"/>
<keyword evidence="1" id="KW-0732">Signal</keyword>
<dbReference type="SUPFAM" id="SSF50969">
    <property type="entry name" value="YVTN repeat-like/Quinoprotein amine dehydrogenase"/>
    <property type="match status" value="1"/>
</dbReference>